<evidence type="ECO:0000313" key="2">
    <source>
        <dbReference type="Proteomes" id="UP001277972"/>
    </source>
</evidence>
<sequence length="264" mass="30558">MSISIDYRSTWLHQLNPSLKLLTLASLFIGLLFIHNPNFLFYVIIGSLVLYLFSTGHSWKLLCLLALPLFIIFISSATTMIFFGDGEHTWFKWGIIHITEESFYRGIHLGLRSCVFGLLSLLFALTTRPVQLFYSTMQQLKIKPKYAYSFMAAIRMLPIILEEFQSLRRALKVRGVQYTKGIKGIYEKIKLYAIPLLAQSIRRAHRIAVAMEAKQFSRNEQRTFYYQLSYSVKDILFLALLAGWLFLSYLGSSSFAIFPVDYVR</sequence>
<protein>
    <submittedName>
        <fullName evidence="1">Energy-coupling factor transporter transmembrane component T</fullName>
    </submittedName>
</protein>
<reference evidence="1" key="1">
    <citation type="submission" date="2023-11" db="EMBL/GenBank/DDBJ databases">
        <title>Gracilibacillus pellucida a moderately halophilic bacterium isolated from saline soil in Xinjiang province.</title>
        <authorList>
            <person name="Zhang Z."/>
            <person name="Tan F."/>
            <person name="Wang Y."/>
            <person name="Xia M."/>
        </authorList>
    </citation>
    <scope>NUCLEOTIDE SEQUENCE</scope>
    <source>
        <strain evidence="1">S3-1-1</strain>
    </source>
</reference>
<dbReference type="EMBL" id="JAWZSR010000004">
    <property type="protein sequence ID" value="MDX8046212.1"/>
    <property type="molecule type" value="Genomic_DNA"/>
</dbReference>
<dbReference type="Proteomes" id="UP001277972">
    <property type="component" value="Unassembled WGS sequence"/>
</dbReference>
<name>A0ACC6M620_9BACI</name>
<proteinExistence type="predicted"/>
<comment type="caution">
    <text evidence="1">The sequence shown here is derived from an EMBL/GenBank/DDBJ whole genome shotgun (WGS) entry which is preliminary data.</text>
</comment>
<evidence type="ECO:0000313" key="1">
    <source>
        <dbReference type="EMBL" id="MDX8046212.1"/>
    </source>
</evidence>
<organism evidence="1 2">
    <name type="scientific">Gracilibacillus pellucidus</name>
    <dbReference type="NCBI Taxonomy" id="3095368"/>
    <lineage>
        <taxon>Bacteria</taxon>
        <taxon>Bacillati</taxon>
        <taxon>Bacillota</taxon>
        <taxon>Bacilli</taxon>
        <taxon>Bacillales</taxon>
        <taxon>Bacillaceae</taxon>
        <taxon>Gracilibacillus</taxon>
    </lineage>
</organism>
<keyword evidence="1" id="KW-0472">Membrane</keyword>
<gene>
    <name evidence="1" type="ORF">SH601_09435</name>
</gene>
<keyword evidence="1" id="KW-0812">Transmembrane</keyword>
<keyword evidence="2" id="KW-1185">Reference proteome</keyword>
<accession>A0ACC6M620</accession>